<gene>
    <name evidence="6" type="ORF">MRATA1EN1_LOCUS16054</name>
</gene>
<sequence length="283" mass="31099">MSGLAHLRNQEPESADALGPTAEAFLVPREGHLKSSISQTHPFLLPTLTPTPATCIQPQSLVTQGTVSAAHRPLLTHPPHPSSTFLPLPSQADWTTCPCPDRLLSLASAPLHIWLSLIPTPPHIPFLFSPISSEKLAYRPQPALPSPLTDFFLVLQPEPQTGDLIEISRCYYSHWAVCVGDGYVVHVAPPRKIPGADGASIMSSVVDKAFVKKERLRAVVGGDTYRVNNKHDDKYNPFPPRKTVQPAEELVEELVDQEFCCSLISNYCELIILEPLYTVPHSN</sequence>
<evidence type="ECO:0000256" key="3">
    <source>
        <dbReference type="ARBA" id="ARBA00022801"/>
    </source>
</evidence>
<comment type="similarity">
    <text evidence="1">Belongs to the H-rev107 family.</text>
</comment>
<dbReference type="InterPro" id="IPR051496">
    <property type="entry name" value="H-rev107_PLA/AT"/>
</dbReference>
<dbReference type="Proteomes" id="UP001176941">
    <property type="component" value="Chromosome 26"/>
</dbReference>
<keyword evidence="7" id="KW-1185">Reference proteome</keyword>
<dbReference type="InterPro" id="IPR007053">
    <property type="entry name" value="LRAT_dom"/>
</dbReference>
<evidence type="ECO:0000259" key="5">
    <source>
        <dbReference type="PROSITE" id="PS51934"/>
    </source>
</evidence>
<dbReference type="PANTHER" id="PTHR13943:SF31">
    <property type="entry name" value="PHOSPHOLIPASE A AND ACYLTRANSFERASE 3"/>
    <property type="match status" value="1"/>
</dbReference>
<accession>A0ABN8YZR5</accession>
<organism evidence="6 7">
    <name type="scientific">Rangifer tarandus platyrhynchus</name>
    <name type="common">Svalbard reindeer</name>
    <dbReference type="NCBI Taxonomy" id="3082113"/>
    <lineage>
        <taxon>Eukaryota</taxon>
        <taxon>Metazoa</taxon>
        <taxon>Chordata</taxon>
        <taxon>Craniata</taxon>
        <taxon>Vertebrata</taxon>
        <taxon>Euteleostomi</taxon>
        <taxon>Mammalia</taxon>
        <taxon>Eutheria</taxon>
        <taxon>Laurasiatheria</taxon>
        <taxon>Artiodactyla</taxon>
        <taxon>Ruminantia</taxon>
        <taxon>Pecora</taxon>
        <taxon>Cervidae</taxon>
        <taxon>Odocoileinae</taxon>
        <taxon>Rangifer</taxon>
    </lineage>
</organism>
<dbReference type="EMBL" id="OX459962">
    <property type="protein sequence ID" value="CAI9167092.1"/>
    <property type="molecule type" value="Genomic_DNA"/>
</dbReference>
<protein>
    <recommendedName>
        <fullName evidence="5">LRAT domain-containing protein</fullName>
    </recommendedName>
</protein>
<evidence type="ECO:0000256" key="2">
    <source>
        <dbReference type="ARBA" id="ARBA00022679"/>
    </source>
</evidence>
<dbReference type="Pfam" id="PF04970">
    <property type="entry name" value="LRAT"/>
    <property type="match status" value="1"/>
</dbReference>
<keyword evidence="3" id="KW-0378">Hydrolase</keyword>
<keyword evidence="4" id="KW-0443">Lipid metabolism</keyword>
<evidence type="ECO:0000256" key="1">
    <source>
        <dbReference type="ARBA" id="ARBA00007824"/>
    </source>
</evidence>
<evidence type="ECO:0000313" key="6">
    <source>
        <dbReference type="EMBL" id="CAI9167092.1"/>
    </source>
</evidence>
<name>A0ABN8YZR5_RANTA</name>
<feature type="domain" description="LRAT" evidence="5">
    <location>
        <begin position="164"/>
        <end position="283"/>
    </location>
</feature>
<evidence type="ECO:0000256" key="4">
    <source>
        <dbReference type="ARBA" id="ARBA00023098"/>
    </source>
</evidence>
<evidence type="ECO:0000313" key="7">
    <source>
        <dbReference type="Proteomes" id="UP001176941"/>
    </source>
</evidence>
<dbReference type="Gene3D" id="3.90.1720.10">
    <property type="entry name" value="endopeptidase domain like (from Nostoc punctiforme)"/>
    <property type="match status" value="1"/>
</dbReference>
<keyword evidence="2" id="KW-0808">Transferase</keyword>
<dbReference type="PANTHER" id="PTHR13943">
    <property type="entry name" value="HRAS-LIKE SUPPRESSOR - RELATED"/>
    <property type="match status" value="1"/>
</dbReference>
<dbReference type="PROSITE" id="PS51934">
    <property type="entry name" value="LRAT"/>
    <property type="match status" value="1"/>
</dbReference>
<proteinExistence type="inferred from homology"/>
<reference evidence="6" key="1">
    <citation type="submission" date="2023-04" db="EMBL/GenBank/DDBJ databases">
        <authorList>
            <consortium name="ELIXIR-Norway"/>
        </authorList>
    </citation>
    <scope>NUCLEOTIDE SEQUENCE [LARGE SCALE GENOMIC DNA]</scope>
</reference>